<name>A0A8T0FWG9_ARGBR</name>
<comment type="caution">
    <text evidence="1">The sequence shown here is derived from an EMBL/GenBank/DDBJ whole genome shotgun (WGS) entry which is preliminary data.</text>
</comment>
<dbReference type="AlphaFoldDB" id="A0A8T0FWG9"/>
<evidence type="ECO:0000313" key="2">
    <source>
        <dbReference type="Proteomes" id="UP000807504"/>
    </source>
</evidence>
<reference evidence="1" key="2">
    <citation type="submission" date="2020-06" db="EMBL/GenBank/DDBJ databases">
        <authorList>
            <person name="Sheffer M."/>
        </authorList>
    </citation>
    <scope>NUCLEOTIDE SEQUENCE</scope>
</reference>
<accession>A0A8T0FWG9</accession>
<proteinExistence type="predicted"/>
<keyword evidence="2" id="KW-1185">Reference proteome</keyword>
<evidence type="ECO:0000313" key="1">
    <source>
        <dbReference type="EMBL" id="KAF8794538.1"/>
    </source>
</evidence>
<protein>
    <submittedName>
        <fullName evidence="1">Uncharacterized protein</fullName>
    </submittedName>
</protein>
<dbReference type="EMBL" id="JABXBU010000002">
    <property type="protein sequence ID" value="KAF8794538.1"/>
    <property type="molecule type" value="Genomic_DNA"/>
</dbReference>
<reference evidence="1" key="1">
    <citation type="journal article" date="2020" name="bioRxiv">
        <title>Chromosome-level reference genome of the European wasp spider Argiope bruennichi: a resource for studies on range expansion and evolutionary adaptation.</title>
        <authorList>
            <person name="Sheffer M.M."/>
            <person name="Hoppe A."/>
            <person name="Krehenwinkel H."/>
            <person name="Uhl G."/>
            <person name="Kuss A.W."/>
            <person name="Jensen L."/>
            <person name="Jensen C."/>
            <person name="Gillespie R.G."/>
            <person name="Hoff K.J."/>
            <person name="Prost S."/>
        </authorList>
    </citation>
    <scope>NUCLEOTIDE SEQUENCE</scope>
</reference>
<sequence>MEKLKHRIPCNVLMHEVTLIFKIEYFRFKMRRITNNFKWIGDFILGASKCSVHKWECNELMVSLCTSFSKVLNTDRSLS</sequence>
<dbReference type="Proteomes" id="UP000807504">
    <property type="component" value="Unassembled WGS sequence"/>
</dbReference>
<organism evidence="1 2">
    <name type="scientific">Argiope bruennichi</name>
    <name type="common">Wasp spider</name>
    <name type="synonym">Aranea bruennichi</name>
    <dbReference type="NCBI Taxonomy" id="94029"/>
    <lineage>
        <taxon>Eukaryota</taxon>
        <taxon>Metazoa</taxon>
        <taxon>Ecdysozoa</taxon>
        <taxon>Arthropoda</taxon>
        <taxon>Chelicerata</taxon>
        <taxon>Arachnida</taxon>
        <taxon>Araneae</taxon>
        <taxon>Araneomorphae</taxon>
        <taxon>Entelegynae</taxon>
        <taxon>Araneoidea</taxon>
        <taxon>Araneidae</taxon>
        <taxon>Argiope</taxon>
    </lineage>
</organism>
<gene>
    <name evidence="1" type="ORF">HNY73_002512</name>
</gene>